<protein>
    <submittedName>
        <fullName evidence="2">Uncharacterized protein</fullName>
    </submittedName>
</protein>
<name>A0A160LJS8_BACTI</name>
<geneLocation type="plasmid" evidence="2">
    <name>pAM65-52-3-235K</name>
</geneLocation>
<evidence type="ECO:0000256" key="1">
    <source>
        <dbReference type="SAM" id="MobiDB-lite"/>
    </source>
</evidence>
<dbReference type="AlphaFoldDB" id="A0A160LJS8"/>
<dbReference type="EMBL" id="CP013278">
    <property type="protein sequence ID" value="AND28454.1"/>
    <property type="molecule type" value="Genomic_DNA"/>
</dbReference>
<feature type="compositionally biased region" description="Polar residues" evidence="1">
    <location>
        <begin position="86"/>
        <end position="99"/>
    </location>
</feature>
<feature type="compositionally biased region" description="Basic and acidic residues" evidence="1">
    <location>
        <begin position="101"/>
        <end position="115"/>
    </location>
</feature>
<keyword evidence="2" id="KW-0614">Plasmid</keyword>
<dbReference type="PATRIC" id="fig|1430.6.peg.2200"/>
<organism evidence="2">
    <name type="scientific">Bacillus thuringiensis subsp. israelensis</name>
    <dbReference type="NCBI Taxonomy" id="1430"/>
    <lineage>
        <taxon>Bacteria</taxon>
        <taxon>Bacillati</taxon>
        <taxon>Bacillota</taxon>
        <taxon>Bacilli</taxon>
        <taxon>Bacillales</taxon>
        <taxon>Bacillaceae</taxon>
        <taxon>Bacillus</taxon>
        <taxon>Bacillus cereus group</taxon>
    </lineage>
</organism>
<feature type="region of interest" description="Disordered" evidence="1">
    <location>
        <begin position="66"/>
        <end position="135"/>
    </location>
</feature>
<reference evidence="2" key="1">
    <citation type="journal article" date="2017" name="Res. Microbiol.">
        <title>Comparative genomics of extrachromosomal elements in Bacillus thuringiensis subsp. israelensis.</title>
        <authorList>
            <person name="Bolotin A."/>
            <person name="Gillis A."/>
            <person name="Sanchis V."/>
            <person name="Nielsen-LeRoux C."/>
            <person name="Mahillon J."/>
            <person name="Lereclus D."/>
            <person name="Sorokin A."/>
        </authorList>
    </citation>
    <scope>NUCLEOTIDE SEQUENCE</scope>
    <source>
        <strain evidence="2">AM65-52</strain>
        <plasmid evidence="2">pAM65-52-3-235K</plasmid>
    </source>
</reference>
<evidence type="ECO:0000313" key="2">
    <source>
        <dbReference type="EMBL" id="AND28454.1"/>
    </source>
</evidence>
<gene>
    <name evidence="2" type="ORF">ATN07_32515</name>
</gene>
<sequence>MARWHKSAERVMSAVSRKINNSPELLERMTSPVKGVTRTVNGPIARTPNFVPSSSTNLMDDMISKATAPRDKIRATRAQARAGQGSKNKGSLRNATPEQIQARKESARKSKSARETRKRVAGSQEALNGATPNDKFLGRIGASAKTLLGSGMENLKAEGNLRKAGIGAFQSSAASAAVHGGIGYLQGEDPWEAAKTGAVRGAFAGAGYHGLKAATHANKGSIKGNLKHIGSTTQQVYKAHTPAGNAAMRQNGVSNQLKRVLEANQMTQKTNSIFGFNR</sequence>
<dbReference type="RefSeq" id="WP_000135146.1">
    <property type="nucleotide sequence ID" value="NZ_CP013278.1"/>
</dbReference>
<proteinExistence type="predicted"/>
<feature type="compositionally biased region" description="Low complexity" evidence="1">
    <location>
        <begin position="76"/>
        <end position="85"/>
    </location>
</feature>
<accession>A0A160LJS8</accession>
<feature type="region of interest" description="Disordered" evidence="1">
    <location>
        <begin position="38"/>
        <end position="57"/>
    </location>
</feature>